<dbReference type="SUPFAM" id="SSF53697">
    <property type="entry name" value="SIS domain"/>
    <property type="match status" value="1"/>
</dbReference>
<dbReference type="RefSeq" id="WP_023520007.1">
    <property type="nucleotide sequence ID" value="NZ_AP019810.1"/>
</dbReference>
<dbReference type="PANTHER" id="PTHR30514:SF10">
    <property type="entry name" value="MURR_RPIR FAMILY TRANSCRIPTIONAL REGULATOR"/>
    <property type="match status" value="1"/>
</dbReference>
<reference evidence="6 12" key="3">
    <citation type="submission" date="2019-07" db="EMBL/GenBank/DDBJ databases">
        <title>antibiotic susceptibility of plant-derived lactic acid bacteria.</title>
        <authorList>
            <person name="Sugiyama M."/>
            <person name="Noda M."/>
        </authorList>
    </citation>
    <scope>NUCLEOTIDE SEQUENCE [LARGE SCALE GENOMIC DNA]</scope>
    <source>
        <strain evidence="6 12">15-1A</strain>
    </source>
</reference>
<evidence type="ECO:0000256" key="1">
    <source>
        <dbReference type="ARBA" id="ARBA00023015"/>
    </source>
</evidence>
<dbReference type="EMBL" id="AP019810">
    <property type="protein sequence ID" value="BBM13821.1"/>
    <property type="molecule type" value="Genomic_DNA"/>
</dbReference>
<reference evidence="8 10" key="1">
    <citation type="submission" date="2016-12" db="EMBL/GenBank/DDBJ databases">
        <authorList>
            <person name="Song W.-J."/>
            <person name="Kurnit D.M."/>
        </authorList>
    </citation>
    <scope>NUCLEOTIDE SEQUENCE [LARGE SCALE GENOMIC DNA]</scope>
    <source>
        <strain evidence="8 10">CGB1038-1_S1</strain>
    </source>
</reference>
<evidence type="ECO:0000313" key="11">
    <source>
        <dbReference type="Proteomes" id="UP000237934"/>
    </source>
</evidence>
<dbReference type="PROSITE" id="PS51071">
    <property type="entry name" value="HTH_RPIR"/>
    <property type="match status" value="1"/>
</dbReference>
<evidence type="ECO:0000313" key="6">
    <source>
        <dbReference type="EMBL" id="BBM13821.1"/>
    </source>
</evidence>
<dbReference type="GO" id="GO:1901135">
    <property type="term" value="P:carbohydrate derivative metabolic process"/>
    <property type="evidence" value="ECO:0007669"/>
    <property type="project" value="InterPro"/>
</dbReference>
<dbReference type="CDD" id="cd05013">
    <property type="entry name" value="SIS_RpiR"/>
    <property type="match status" value="1"/>
</dbReference>
<dbReference type="Gene3D" id="1.10.10.10">
    <property type="entry name" value="Winged helix-like DNA-binding domain superfamily/Winged helix DNA-binding domain"/>
    <property type="match status" value="1"/>
</dbReference>
<dbReference type="Gene3D" id="3.40.50.10490">
    <property type="entry name" value="Glucose-6-phosphate isomerase like protein, domain 1"/>
    <property type="match status" value="1"/>
</dbReference>
<dbReference type="EMBL" id="PUAP01000026">
    <property type="protein sequence ID" value="PQF23044.1"/>
    <property type="molecule type" value="Genomic_DNA"/>
</dbReference>
<evidence type="ECO:0000256" key="3">
    <source>
        <dbReference type="ARBA" id="ARBA00023163"/>
    </source>
</evidence>
<dbReference type="GO" id="GO:0003700">
    <property type="term" value="F:DNA-binding transcription factor activity"/>
    <property type="evidence" value="ECO:0007669"/>
    <property type="project" value="InterPro"/>
</dbReference>
<evidence type="ECO:0000313" key="9">
    <source>
        <dbReference type="EMBL" id="PQF23044.1"/>
    </source>
</evidence>
<keyword evidence="2" id="KW-0238">DNA-binding</keyword>
<evidence type="ECO:0000313" key="12">
    <source>
        <dbReference type="Proteomes" id="UP000509460"/>
    </source>
</evidence>
<dbReference type="PANTHER" id="PTHR30514">
    <property type="entry name" value="GLUCOKINASE"/>
    <property type="match status" value="1"/>
</dbReference>
<name>A0A1V2UMQ1_ENTMU</name>
<sequence>MLLKEKLKQINFSPSESEVIRFLQANETTLADRTIQQIAETCYVHPSTLIRIAKKMGFHGWVDFRDAFIAETEYLQGNFQEVDANLPFSENEGIMTIANRIAALERMTIQDTLSLLMHDDLQQAKQLLLRSNKIVLFSSDTNTLIAQSFKLKMNRIKQEVTIVPTSGESYYDAYNCQPENCAILISYTGENQMMLRTAEILKEKNVPILSLTSIGESSLSTASDVVLRLTTRERLYSKISSFTINTSISYLLDVLYSCVFAEHYRENLDYLIEVGQKVDTRQISSSIMKEELFTDSIEDGD</sequence>
<accession>A0A1V2UMQ1</accession>
<dbReference type="STRING" id="53346.A5802_001641"/>
<reference evidence="9 11" key="2">
    <citation type="journal article" date="2018" name="Pathog. Dis.">
        <title>Whole-genome sequencing based characterization of antimicrobial resistance in Enterococcus.</title>
        <authorList>
            <person name="Tyson G."/>
        </authorList>
    </citation>
    <scope>NUCLEOTIDE SEQUENCE [LARGE SCALE GENOMIC DNA]</scope>
    <source>
        <strain evidence="9 11">CVM N55263</strain>
    </source>
</reference>
<evidence type="ECO:0000256" key="2">
    <source>
        <dbReference type="ARBA" id="ARBA00023125"/>
    </source>
</evidence>
<dbReference type="Proteomes" id="UP000189299">
    <property type="component" value="Unassembled WGS sequence"/>
</dbReference>
<dbReference type="EMBL" id="MSTR01000001">
    <property type="protein sequence ID" value="ONN44753.1"/>
    <property type="molecule type" value="Genomic_DNA"/>
</dbReference>
<evidence type="ECO:0000313" key="7">
    <source>
        <dbReference type="EMBL" id="NMP56925.1"/>
    </source>
</evidence>
<feature type="domain" description="SIS" evidence="5">
    <location>
        <begin position="124"/>
        <end position="265"/>
    </location>
</feature>
<dbReference type="InterPro" id="IPR000281">
    <property type="entry name" value="HTH_RpiR"/>
</dbReference>
<dbReference type="SUPFAM" id="SSF46689">
    <property type="entry name" value="Homeodomain-like"/>
    <property type="match status" value="1"/>
</dbReference>
<proteinExistence type="predicted"/>
<dbReference type="InterPro" id="IPR046348">
    <property type="entry name" value="SIS_dom_sf"/>
</dbReference>
<gene>
    <name evidence="8" type="ORF">BTN92_01060</name>
    <name evidence="9" type="ORF">CUS89_07950</name>
    <name evidence="6" type="ORF">EM151A_0580</name>
    <name evidence="7" type="ORF">HI921_00360</name>
</gene>
<dbReference type="GO" id="GO:0003677">
    <property type="term" value="F:DNA binding"/>
    <property type="evidence" value="ECO:0007669"/>
    <property type="project" value="UniProtKB-KW"/>
</dbReference>
<evidence type="ECO:0000313" key="10">
    <source>
        <dbReference type="Proteomes" id="UP000189299"/>
    </source>
</evidence>
<dbReference type="GO" id="GO:0097367">
    <property type="term" value="F:carbohydrate derivative binding"/>
    <property type="evidence" value="ECO:0007669"/>
    <property type="project" value="InterPro"/>
</dbReference>
<organism evidence="8 10">
    <name type="scientific">Enterococcus mundtii</name>
    <dbReference type="NCBI Taxonomy" id="53346"/>
    <lineage>
        <taxon>Bacteria</taxon>
        <taxon>Bacillati</taxon>
        <taxon>Bacillota</taxon>
        <taxon>Bacilli</taxon>
        <taxon>Lactobacillales</taxon>
        <taxon>Enterococcaceae</taxon>
        <taxon>Enterococcus</taxon>
    </lineage>
</organism>
<dbReference type="Proteomes" id="UP000557857">
    <property type="component" value="Unassembled WGS sequence"/>
</dbReference>
<evidence type="ECO:0000259" key="4">
    <source>
        <dbReference type="PROSITE" id="PS51071"/>
    </source>
</evidence>
<dbReference type="Proteomes" id="UP000237934">
    <property type="component" value="Unassembled WGS sequence"/>
</dbReference>
<dbReference type="AlphaFoldDB" id="A0A1V2UMQ1"/>
<feature type="domain" description="HTH rpiR-type" evidence="4">
    <location>
        <begin position="1"/>
        <end position="75"/>
    </location>
</feature>
<dbReference type="InterPro" id="IPR047640">
    <property type="entry name" value="RpiR-like"/>
</dbReference>
<dbReference type="EMBL" id="JABCAG010000001">
    <property type="protein sequence ID" value="NMP56925.1"/>
    <property type="molecule type" value="Genomic_DNA"/>
</dbReference>
<keyword evidence="1" id="KW-0805">Transcription regulation</keyword>
<dbReference type="OrthoDB" id="3684496at2"/>
<dbReference type="Pfam" id="PF01380">
    <property type="entry name" value="SIS"/>
    <property type="match status" value="1"/>
</dbReference>
<reference evidence="7 13" key="4">
    <citation type="submission" date="2020-04" db="EMBL/GenBank/DDBJ databases">
        <authorList>
            <person name="Abaymova A."/>
            <person name="Teymurazov M."/>
            <person name="Tazyna O."/>
            <person name="Chatushin Y."/>
            <person name="Svetoch E."/>
            <person name="Pereligyn V."/>
            <person name="Pohylenko V."/>
            <person name="Platonov M."/>
            <person name="Kartsev N."/>
            <person name="Skryabin Y."/>
            <person name="Sizova A."/>
            <person name="Solomentsev V."/>
            <person name="Kislichkina A."/>
            <person name="Bogun A."/>
        </authorList>
    </citation>
    <scope>NUCLEOTIDE SEQUENCE [LARGE SCALE GENOMIC DNA]</scope>
    <source>
        <strain evidence="7">SCPM-O-B-8398</strain>
        <strain evidence="13">SCPM-O-B-8398 (E28)</strain>
    </source>
</reference>
<evidence type="ECO:0000259" key="5">
    <source>
        <dbReference type="PROSITE" id="PS51464"/>
    </source>
</evidence>
<evidence type="ECO:0000313" key="8">
    <source>
        <dbReference type="EMBL" id="ONN44753.1"/>
    </source>
</evidence>
<dbReference type="InterPro" id="IPR036388">
    <property type="entry name" value="WH-like_DNA-bd_sf"/>
</dbReference>
<dbReference type="PROSITE" id="PS51464">
    <property type="entry name" value="SIS"/>
    <property type="match status" value="1"/>
</dbReference>
<keyword evidence="3" id="KW-0804">Transcription</keyword>
<dbReference type="InterPro" id="IPR009057">
    <property type="entry name" value="Homeodomain-like_sf"/>
</dbReference>
<protein>
    <submittedName>
        <fullName evidence="6 8">Transcriptional regulator</fullName>
    </submittedName>
</protein>
<dbReference type="InterPro" id="IPR035472">
    <property type="entry name" value="RpiR-like_SIS"/>
</dbReference>
<dbReference type="Pfam" id="PF01418">
    <property type="entry name" value="HTH_6"/>
    <property type="match status" value="1"/>
</dbReference>
<dbReference type="Proteomes" id="UP000509460">
    <property type="component" value="Chromosome"/>
</dbReference>
<dbReference type="InterPro" id="IPR001347">
    <property type="entry name" value="SIS_dom"/>
</dbReference>
<evidence type="ECO:0000313" key="13">
    <source>
        <dbReference type="Proteomes" id="UP000557857"/>
    </source>
</evidence>